<dbReference type="Gene3D" id="3.60.20.40">
    <property type="match status" value="1"/>
</dbReference>
<keyword evidence="2" id="KW-0808">Transferase</keyword>
<organism evidence="6 7">
    <name type="scientific">Cellulomonas fimi</name>
    <dbReference type="NCBI Taxonomy" id="1708"/>
    <lineage>
        <taxon>Bacteria</taxon>
        <taxon>Bacillati</taxon>
        <taxon>Actinomycetota</taxon>
        <taxon>Actinomycetes</taxon>
        <taxon>Micrococcales</taxon>
        <taxon>Cellulomonadaceae</taxon>
        <taxon>Cellulomonas</taxon>
    </lineage>
</organism>
<dbReference type="GO" id="GO:0016740">
    <property type="term" value="F:transferase activity"/>
    <property type="evidence" value="ECO:0007669"/>
    <property type="project" value="UniProtKB-KW"/>
</dbReference>
<gene>
    <name evidence="6" type="ORF">HIR71_02320</name>
</gene>
<evidence type="ECO:0000256" key="3">
    <source>
        <dbReference type="ARBA" id="ARBA00022801"/>
    </source>
</evidence>
<keyword evidence="7" id="KW-1185">Reference proteome</keyword>
<keyword evidence="3" id="KW-0378">Hydrolase</keyword>
<dbReference type="PANTHER" id="PTHR43199">
    <property type="entry name" value="GLUTATHIONE HYDROLASE"/>
    <property type="match status" value="1"/>
</dbReference>
<dbReference type="GO" id="GO:0016787">
    <property type="term" value="F:hydrolase activity"/>
    <property type="evidence" value="ECO:0007669"/>
    <property type="project" value="UniProtKB-KW"/>
</dbReference>
<proteinExistence type="inferred from homology"/>
<evidence type="ECO:0008006" key="8">
    <source>
        <dbReference type="Google" id="ProtNLM"/>
    </source>
</evidence>
<sequence>MAAAGVAGSDDVSTTHLTTADRWGNVVAYTLTIESTGGNGMVVPGRGFLLNNELTDFNFTGTQGDAPDPNLPGPGKRPRSSMAPTIVLMEGKPLLAVGSPGGSTIITTVLQVLMNRLDLGMGLPEAIAAPRATQRNTAAVQAEPGFPRTGLQALGHTFSDNPEIGAATGIEFLGDGSLLAAAEPTRRGGGSAGVVDPRS</sequence>
<dbReference type="SUPFAM" id="SSF56235">
    <property type="entry name" value="N-terminal nucleophile aminohydrolases (Ntn hydrolases)"/>
    <property type="match status" value="1"/>
</dbReference>
<feature type="region of interest" description="Disordered" evidence="5">
    <location>
        <begin position="59"/>
        <end position="80"/>
    </location>
</feature>
<comment type="similarity">
    <text evidence="1">Belongs to the gamma-glutamyltransferase family.</text>
</comment>
<dbReference type="InterPro" id="IPR051792">
    <property type="entry name" value="GGT_bact"/>
</dbReference>
<dbReference type="AlphaFoldDB" id="A0A7Y0QFI0"/>
<dbReference type="PANTHER" id="PTHR43199:SF1">
    <property type="entry name" value="GLUTATHIONE HYDROLASE PROENZYME"/>
    <property type="match status" value="1"/>
</dbReference>
<dbReference type="InterPro" id="IPR043137">
    <property type="entry name" value="GGT_ssub_C"/>
</dbReference>
<keyword evidence="4" id="KW-0865">Zymogen</keyword>
<name>A0A7Y0QFI0_CELFI</name>
<evidence type="ECO:0000256" key="2">
    <source>
        <dbReference type="ARBA" id="ARBA00022679"/>
    </source>
</evidence>
<evidence type="ECO:0000256" key="5">
    <source>
        <dbReference type="SAM" id="MobiDB-lite"/>
    </source>
</evidence>
<reference evidence="6 7" key="1">
    <citation type="submission" date="2020-04" db="EMBL/GenBank/DDBJ databases">
        <title>Sequencing and Assembly of C. fimi.</title>
        <authorList>
            <person name="Ramsey A.R."/>
        </authorList>
    </citation>
    <scope>NUCLEOTIDE SEQUENCE [LARGE SCALE GENOMIC DNA]</scope>
    <source>
        <strain evidence="6 7">SB</strain>
    </source>
</reference>
<evidence type="ECO:0000256" key="1">
    <source>
        <dbReference type="ARBA" id="ARBA00009381"/>
    </source>
</evidence>
<dbReference type="InterPro" id="IPR029055">
    <property type="entry name" value="Ntn_hydrolases_N"/>
</dbReference>
<dbReference type="Pfam" id="PF01019">
    <property type="entry name" value="G_glu_transpept"/>
    <property type="match status" value="1"/>
</dbReference>
<evidence type="ECO:0000313" key="7">
    <source>
        <dbReference type="Proteomes" id="UP000562124"/>
    </source>
</evidence>
<accession>A0A7Y0QFI0</accession>
<protein>
    <recommendedName>
        <fullName evidence="8">Gamma-glutamyltransferase</fullName>
    </recommendedName>
</protein>
<dbReference type="Proteomes" id="UP000562124">
    <property type="component" value="Unassembled WGS sequence"/>
</dbReference>
<comment type="caution">
    <text evidence="6">The sequence shown here is derived from an EMBL/GenBank/DDBJ whole genome shotgun (WGS) entry which is preliminary data.</text>
</comment>
<evidence type="ECO:0000313" key="6">
    <source>
        <dbReference type="EMBL" id="NMR19066.1"/>
    </source>
</evidence>
<evidence type="ECO:0000256" key="4">
    <source>
        <dbReference type="ARBA" id="ARBA00023145"/>
    </source>
</evidence>
<dbReference type="PRINTS" id="PR01210">
    <property type="entry name" value="GGTRANSPTASE"/>
</dbReference>
<dbReference type="EMBL" id="JABCJJ010000002">
    <property type="protein sequence ID" value="NMR19066.1"/>
    <property type="molecule type" value="Genomic_DNA"/>
</dbReference>